<reference evidence="3" key="3">
    <citation type="journal article" date="2012" name="Nature">
        <title>The tomato genome sequence provides insights into fleshy fruit evolution.</title>
        <authorList>
            <consortium name="Tomato Genome Consortium"/>
        </authorList>
    </citation>
    <scope>NUCLEOTIDE SEQUENCE [LARGE SCALE GENOMIC DNA]</scope>
    <source>
        <strain evidence="3">cv. Heinz 1706</strain>
    </source>
</reference>
<dbReference type="AlphaFoldDB" id="Q41336"/>
<accession>Q41336</accession>
<gene>
    <name evidence="1" type="primary">TPSI1</name>
</gene>
<reference evidence="3" key="5">
    <citation type="submission" date="2019-01" db="UniProtKB">
        <authorList>
            <consortium name="EnsemblPlants"/>
        </authorList>
    </citation>
    <scope>IDENTIFICATION</scope>
    <source>
        <strain evidence="3">cv. Heinz 1706</strain>
    </source>
</reference>
<dbReference type="PaxDb" id="4081-Solyc10g085850.1.1"/>
<reference evidence="1" key="1">
    <citation type="journal article" date="1995" name="Plant Physiol.">
        <title>Cloning and characterization of pTPSI1, a cDNA (Accession No. U34808) for a phosphate-starvation induced gene from tomato (PGR95-093).</title>
        <authorList>
            <person name="Liu C."/>
            <person name="Raghothama K.G."/>
        </authorList>
    </citation>
    <scope>NUCLEOTIDE SEQUENCE</scope>
</reference>
<dbReference type="STRING" id="4081.Q41336"/>
<dbReference type="EMBL" id="U34808">
    <property type="protein sequence ID" value="AAA91132.1"/>
    <property type="molecule type" value="mRNA"/>
</dbReference>
<evidence type="ECO:0000313" key="3">
    <source>
        <dbReference type="EnsemblPlants" id="Solyc10g085850.1.1.1"/>
    </source>
</evidence>
<evidence type="ECO:0000313" key="4">
    <source>
        <dbReference type="Proteomes" id="UP000004994"/>
    </source>
</evidence>
<dbReference type="PIR" id="T07400">
    <property type="entry name" value="T07400"/>
</dbReference>
<dbReference type="EnsemblPlants" id="Solyc10g085850.1.1">
    <property type="protein sequence ID" value="Solyc10g085850.1.1.1"/>
    <property type="gene ID" value="Solyc10g085850.1"/>
</dbReference>
<evidence type="ECO:0000313" key="2">
    <source>
        <dbReference type="EMBL" id="CAA67602.1"/>
    </source>
</evidence>
<dbReference type="Proteomes" id="UP000004994">
    <property type="component" value="Chromosome 10"/>
</dbReference>
<organism evidence="1">
    <name type="scientific">Solanum lycopersicum</name>
    <name type="common">Tomato</name>
    <name type="synonym">Lycopersicon esculentum</name>
    <dbReference type="NCBI Taxonomy" id="4081"/>
    <lineage>
        <taxon>Eukaryota</taxon>
        <taxon>Viridiplantae</taxon>
        <taxon>Streptophyta</taxon>
        <taxon>Embryophyta</taxon>
        <taxon>Tracheophyta</taxon>
        <taxon>Spermatophyta</taxon>
        <taxon>Magnoliopsida</taxon>
        <taxon>eudicotyledons</taxon>
        <taxon>Gunneridae</taxon>
        <taxon>Pentapetalae</taxon>
        <taxon>asterids</taxon>
        <taxon>lamiids</taxon>
        <taxon>Solanales</taxon>
        <taxon>Solanaceae</taxon>
        <taxon>Solanoideae</taxon>
        <taxon>Solaneae</taxon>
        <taxon>Solanum</taxon>
        <taxon>Solanum subgen. Lycopersicon</taxon>
    </lineage>
</organism>
<keyword evidence="4" id="KW-1185">Reference proteome</keyword>
<dbReference type="HOGENOM" id="CLU_2982749_0_0_1"/>
<reference evidence="2" key="2">
    <citation type="journal article" date="1997" name="Plant Mol. Biol.">
        <title>Differential expression of TPS11, a phosphate starvation-induced gene in tomato.</title>
        <authorList>
            <person name="Liu C."/>
            <person name="Muchhal U.S."/>
            <person name="Raghothama K.G."/>
        </authorList>
    </citation>
    <scope>NUCLEOTIDE SEQUENCE</scope>
</reference>
<dbReference type="Gramene" id="Solyc10g085850.1.1">
    <property type="protein sequence ID" value="Solyc10g085850.1.1.1"/>
    <property type="gene ID" value="Solyc10g085850.1"/>
</dbReference>
<proteinExistence type="evidence at transcript level"/>
<reference evidence="3" key="4">
    <citation type="submission" date="2018-04" db="EMBL/GenBank/DDBJ databases">
        <title>Improving the tomato reference genome and annotation using full-length BACs and diverse expression resources.</title>
        <authorList>
            <person name="Hosmani P.S."/>
            <person name="Flores M."/>
            <person name="Geest H.V."/>
            <person name="Sanchez-Perez G."/>
            <person name="Rombauts S."/>
            <person name="Maumus F."/>
            <person name="Mueller L.A."/>
            <person name="Saha S."/>
        </authorList>
    </citation>
    <scope>NUCLEOTIDE SEQUENCE [LARGE SCALE GENOMIC DNA]</scope>
    <source>
        <strain evidence="3">cv. Heinz 1706</strain>
    </source>
</reference>
<dbReference type="EMBL" id="X99214">
    <property type="protein sequence ID" value="CAA67602.1"/>
    <property type="molecule type" value="Genomic_DNA"/>
</dbReference>
<accession>O04745</accession>
<name>Q41336_SOLLC</name>
<protein>
    <submittedName>
        <fullName evidence="1 2">TPSI1</fullName>
    </submittedName>
</protein>
<sequence>MEEVALVVDSPEMVASFMELLSIDKFSWWCFFGWKGQLLSFGILMEEMVNEKEEQSQG</sequence>
<evidence type="ECO:0000313" key="1">
    <source>
        <dbReference type="EMBL" id="AAA91132.1"/>
    </source>
</evidence>